<dbReference type="EMBL" id="MOEC01000042">
    <property type="protein sequence ID" value="OIS90735.1"/>
    <property type="molecule type" value="Genomic_DNA"/>
</dbReference>
<evidence type="ECO:0000313" key="1">
    <source>
        <dbReference type="EMBL" id="OIS90735.1"/>
    </source>
</evidence>
<protein>
    <submittedName>
        <fullName evidence="1">Uncharacterized protein</fullName>
    </submittedName>
</protein>
<name>A0A1J6HRB7_9HYPH</name>
<proteinExistence type="predicted"/>
<organism evidence="1 2">
    <name type="scientific">Brucella cytisi</name>
    <dbReference type="NCBI Taxonomy" id="407152"/>
    <lineage>
        <taxon>Bacteria</taxon>
        <taxon>Pseudomonadati</taxon>
        <taxon>Pseudomonadota</taxon>
        <taxon>Alphaproteobacteria</taxon>
        <taxon>Hyphomicrobiales</taxon>
        <taxon>Brucellaceae</taxon>
        <taxon>Brucella/Ochrobactrum group</taxon>
        <taxon>Brucella</taxon>
    </lineage>
</organism>
<accession>A0A1J6HRB7</accession>
<evidence type="ECO:0000313" key="2">
    <source>
        <dbReference type="Proteomes" id="UP000182985"/>
    </source>
</evidence>
<keyword evidence="2" id="KW-1185">Reference proteome</keyword>
<reference evidence="1 2" key="1">
    <citation type="submission" date="2016-10" db="EMBL/GenBank/DDBJ databases">
        <title>The Draft Genome Sequence of the Potato Rhizosphere Bacteria Ochrobactrum sp. IPA7.2.</title>
        <authorList>
            <person name="Gogoleva N.E."/>
            <person name="Khlopko Y.A."/>
            <person name="Burygin G.L."/>
            <person name="Plotnikov A.O."/>
        </authorList>
    </citation>
    <scope>NUCLEOTIDE SEQUENCE [LARGE SCALE GENOMIC DNA]</scope>
    <source>
        <strain evidence="1 2">IPA7.2</strain>
    </source>
</reference>
<dbReference type="AlphaFoldDB" id="A0A1J6HRB7"/>
<gene>
    <name evidence="1" type="ORF">BLA27_25290</name>
</gene>
<dbReference type="Proteomes" id="UP000182985">
    <property type="component" value="Unassembled WGS sequence"/>
</dbReference>
<comment type="caution">
    <text evidence="1">The sequence shown here is derived from an EMBL/GenBank/DDBJ whole genome shotgun (WGS) entry which is preliminary data.</text>
</comment>
<sequence length="105" mass="11583">MTECASCGIEGTEGGEWVHELPEPPMVAKDRLPDTKVLSFADSPASALRTFLSRADAETMVAAIFIHTNGRVRTWGGVDTKDRVRWLQRRLKDAKELSTSLIPEG</sequence>